<evidence type="ECO:0000256" key="4">
    <source>
        <dbReference type="ARBA" id="ARBA00022801"/>
    </source>
</evidence>
<reference evidence="7 8" key="1">
    <citation type="submission" date="2018-12" db="EMBL/GenBank/DDBJ databases">
        <title>Genome Sequence of Candidatus Viridilinea halotolerans isolated from saline sulfide-rich spring.</title>
        <authorList>
            <person name="Grouzdev D.S."/>
            <person name="Burganskaya E.I."/>
            <person name="Krutkina M.S."/>
            <person name="Sukhacheva M.V."/>
            <person name="Gorlenko V.M."/>
        </authorList>
    </citation>
    <scope>NUCLEOTIDE SEQUENCE [LARGE SCALE GENOMIC DNA]</scope>
    <source>
        <strain evidence="7">Chok-6</strain>
    </source>
</reference>
<comment type="similarity">
    <text evidence="2">Belongs to the metallo-beta-lactamase superfamily.</text>
</comment>
<evidence type="ECO:0000256" key="2">
    <source>
        <dbReference type="ARBA" id="ARBA00007749"/>
    </source>
</evidence>
<dbReference type="CDD" id="cd07730">
    <property type="entry name" value="metallo-hydrolase-like_MBL-fold"/>
    <property type="match status" value="1"/>
</dbReference>
<dbReference type="InterPro" id="IPR051013">
    <property type="entry name" value="MBL_superfamily_lactonases"/>
</dbReference>
<evidence type="ECO:0000256" key="5">
    <source>
        <dbReference type="ARBA" id="ARBA00022833"/>
    </source>
</evidence>
<dbReference type="GO" id="GO:0046872">
    <property type="term" value="F:metal ion binding"/>
    <property type="evidence" value="ECO:0007669"/>
    <property type="project" value="UniProtKB-KW"/>
</dbReference>
<keyword evidence="4 7" id="KW-0378">Hydrolase</keyword>
<name>A0A426U7B2_9CHLR</name>
<dbReference type="SMART" id="SM00849">
    <property type="entry name" value="Lactamase_B"/>
    <property type="match status" value="1"/>
</dbReference>
<dbReference type="Pfam" id="PF00753">
    <property type="entry name" value="Lactamase_B"/>
    <property type="match status" value="1"/>
</dbReference>
<dbReference type="Gene3D" id="3.60.15.10">
    <property type="entry name" value="Ribonuclease Z/Hydroxyacylglutathione hydrolase-like"/>
    <property type="match status" value="1"/>
</dbReference>
<comment type="cofactor">
    <cofactor evidence="1">
        <name>Zn(2+)</name>
        <dbReference type="ChEBI" id="CHEBI:29105"/>
    </cofactor>
</comment>
<keyword evidence="3" id="KW-0479">Metal-binding</keyword>
<feature type="domain" description="Metallo-beta-lactamase" evidence="6">
    <location>
        <begin position="41"/>
        <end position="272"/>
    </location>
</feature>
<dbReference type="PANTHER" id="PTHR42978">
    <property type="entry name" value="QUORUM-QUENCHING LACTONASE YTNP-RELATED-RELATED"/>
    <property type="match status" value="1"/>
</dbReference>
<comment type="caution">
    <text evidence="7">The sequence shown here is derived from an EMBL/GenBank/DDBJ whole genome shotgun (WGS) entry which is preliminary data.</text>
</comment>
<sequence length="283" mass="31275">MQPMRSWSHAMLKLTLFDTGYCFVPEWQVLRGGALRRVAIHALAALLEHPQHGLLLFDTGYAPRMVDATQPWPFRLYRYMTPLHLRPELALVNQLAARGIAPEAIKLVVISHFHADHVAGLRDFPQAQIFVERSALNQALRLRGFAALRRGLVPALHPPDLAQRTICADNLPLGPELPHLGPTRDLLGDGSFLLVALPGHACGQLGALLHTTNGPVLLAADGAWTSRSFREPCPPSRLTNLLVDDVRAVHATLARLHAFAQARPDVRILPCHCPEVQKTWAML</sequence>
<evidence type="ECO:0000256" key="3">
    <source>
        <dbReference type="ARBA" id="ARBA00022723"/>
    </source>
</evidence>
<dbReference type="GO" id="GO:0016787">
    <property type="term" value="F:hydrolase activity"/>
    <property type="evidence" value="ECO:0007669"/>
    <property type="project" value="UniProtKB-KW"/>
</dbReference>
<dbReference type="SUPFAM" id="SSF56281">
    <property type="entry name" value="Metallo-hydrolase/oxidoreductase"/>
    <property type="match status" value="1"/>
</dbReference>
<evidence type="ECO:0000313" key="7">
    <source>
        <dbReference type="EMBL" id="RRR75919.1"/>
    </source>
</evidence>
<accession>A0A426U7B2</accession>
<proteinExistence type="inferred from homology"/>
<gene>
    <name evidence="7" type="ORF">EI684_03770</name>
</gene>
<keyword evidence="5" id="KW-0862">Zinc</keyword>
<dbReference type="Proteomes" id="UP000280307">
    <property type="component" value="Unassembled WGS sequence"/>
</dbReference>
<dbReference type="EMBL" id="RSAS01000149">
    <property type="protein sequence ID" value="RRR75919.1"/>
    <property type="molecule type" value="Genomic_DNA"/>
</dbReference>
<dbReference type="AlphaFoldDB" id="A0A426U7B2"/>
<dbReference type="InterPro" id="IPR001279">
    <property type="entry name" value="Metallo-B-lactamas"/>
</dbReference>
<protein>
    <submittedName>
        <fullName evidence="7">MBL fold metallo-hydrolase</fullName>
    </submittedName>
</protein>
<dbReference type="InterPro" id="IPR036866">
    <property type="entry name" value="RibonucZ/Hydroxyglut_hydro"/>
</dbReference>
<dbReference type="PANTHER" id="PTHR42978:SF2">
    <property type="entry name" value="102 KBASES UNSTABLE REGION: FROM 1 TO 119443"/>
    <property type="match status" value="1"/>
</dbReference>
<organism evidence="7 8">
    <name type="scientific">Candidatus Viridilinea halotolerans</name>
    <dbReference type="NCBI Taxonomy" id="2491704"/>
    <lineage>
        <taxon>Bacteria</taxon>
        <taxon>Bacillati</taxon>
        <taxon>Chloroflexota</taxon>
        <taxon>Chloroflexia</taxon>
        <taxon>Chloroflexales</taxon>
        <taxon>Chloroflexineae</taxon>
        <taxon>Oscillochloridaceae</taxon>
        <taxon>Candidatus Viridilinea</taxon>
    </lineage>
</organism>
<evidence type="ECO:0000256" key="1">
    <source>
        <dbReference type="ARBA" id="ARBA00001947"/>
    </source>
</evidence>
<evidence type="ECO:0000259" key="6">
    <source>
        <dbReference type="SMART" id="SM00849"/>
    </source>
</evidence>
<evidence type="ECO:0000313" key="8">
    <source>
        <dbReference type="Proteomes" id="UP000280307"/>
    </source>
</evidence>